<reference evidence="2 3" key="1">
    <citation type="submission" date="2022-07" db="EMBL/GenBank/DDBJ databases">
        <title>A copper resistant bacterium isolated from sediment samples of deep sea hydrothermal areas.</title>
        <authorList>
            <person name="Zeng X."/>
        </authorList>
    </citation>
    <scope>NUCLEOTIDE SEQUENCE [LARGE SCALE GENOMIC DNA]</scope>
    <source>
        <strain evidence="3">CuT 6</strain>
    </source>
</reference>
<sequence length="147" mass="15734">MKRHSTIVRPGDYENALSVVGTNVTVLAAKQITQGQEFTFQSGEKGMGPPPHSHDWDEAFFVLKGSVDFNCEGRMETCMPGTLVFVPGGTVHSFQYGPDGGEMLEVTGAGSKATQMFAAVDKEIPPGPPNIEVITKVLSKNGVTLHL</sequence>
<dbReference type="PANTHER" id="PTHR36440">
    <property type="entry name" value="PUTATIVE (AFU_ORTHOLOGUE AFUA_8G07350)-RELATED"/>
    <property type="match status" value="1"/>
</dbReference>
<dbReference type="EMBL" id="CP101118">
    <property type="protein sequence ID" value="WZF90177.1"/>
    <property type="molecule type" value="Genomic_DNA"/>
</dbReference>
<name>A0ABZ2W601_9GAMM</name>
<keyword evidence="3" id="KW-1185">Reference proteome</keyword>
<dbReference type="InterPro" id="IPR053146">
    <property type="entry name" value="QDO-like"/>
</dbReference>
<proteinExistence type="predicted"/>
<organism evidence="2 3">
    <name type="scientific">Marinobacter metalliresistant</name>
    <dbReference type="NCBI Taxonomy" id="2961995"/>
    <lineage>
        <taxon>Bacteria</taxon>
        <taxon>Pseudomonadati</taxon>
        <taxon>Pseudomonadota</taxon>
        <taxon>Gammaproteobacteria</taxon>
        <taxon>Pseudomonadales</taxon>
        <taxon>Marinobacteraceae</taxon>
        <taxon>Marinobacter</taxon>
    </lineage>
</organism>
<protein>
    <submittedName>
        <fullName evidence="2">Cupin domain-containing protein</fullName>
    </submittedName>
</protein>
<evidence type="ECO:0000259" key="1">
    <source>
        <dbReference type="Pfam" id="PF07883"/>
    </source>
</evidence>
<dbReference type="InterPro" id="IPR014710">
    <property type="entry name" value="RmlC-like_jellyroll"/>
</dbReference>
<feature type="domain" description="Cupin type-2" evidence="1">
    <location>
        <begin position="45"/>
        <end position="94"/>
    </location>
</feature>
<accession>A0ABZ2W601</accession>
<dbReference type="PANTHER" id="PTHR36440:SF1">
    <property type="entry name" value="PUTATIVE (AFU_ORTHOLOGUE AFUA_8G07350)-RELATED"/>
    <property type="match status" value="1"/>
</dbReference>
<dbReference type="SUPFAM" id="SSF51182">
    <property type="entry name" value="RmlC-like cupins"/>
    <property type="match status" value="1"/>
</dbReference>
<dbReference type="InterPro" id="IPR013096">
    <property type="entry name" value="Cupin_2"/>
</dbReference>
<dbReference type="Gene3D" id="2.60.120.10">
    <property type="entry name" value="Jelly Rolls"/>
    <property type="match status" value="1"/>
</dbReference>
<dbReference type="InterPro" id="IPR011051">
    <property type="entry name" value="RmlC_Cupin_sf"/>
</dbReference>
<dbReference type="Pfam" id="PF07883">
    <property type="entry name" value="Cupin_2"/>
    <property type="match status" value="1"/>
</dbReference>
<dbReference type="Proteomes" id="UP001475781">
    <property type="component" value="Chromosome"/>
</dbReference>
<evidence type="ECO:0000313" key="2">
    <source>
        <dbReference type="EMBL" id="WZF90177.1"/>
    </source>
</evidence>
<dbReference type="RefSeq" id="WP_117618080.1">
    <property type="nucleotide sequence ID" value="NZ_CP101118.1"/>
</dbReference>
<gene>
    <name evidence="2" type="ORF">NLK58_08310</name>
</gene>
<evidence type="ECO:0000313" key="3">
    <source>
        <dbReference type="Proteomes" id="UP001475781"/>
    </source>
</evidence>